<name>A0A0M3N034_9ABAC</name>
<dbReference type="KEGG" id="vg:26039999"/>
<dbReference type="EMBL" id="KM596836">
    <property type="protein sequence ID" value="AKN80569.1"/>
    <property type="molecule type" value="Genomic_DNA"/>
</dbReference>
<organism evidence="1 2">
    <name type="scientific">Perigonia lusca single nucleopolyhedrovirus</name>
    <dbReference type="NCBI Taxonomy" id="1675865"/>
    <lineage>
        <taxon>Viruses</taxon>
        <taxon>Viruses incertae sedis</taxon>
        <taxon>Naldaviricetes</taxon>
        <taxon>Lefavirales</taxon>
        <taxon>Baculoviridae</taxon>
        <taxon>Alphabaculovirus</taxon>
        <taxon>Alphabaculovirus peluscae</taxon>
        <taxon>Perigonia lusca nucleopolyhedrovirus</taxon>
    </lineage>
</organism>
<keyword evidence="2" id="KW-1185">Reference proteome</keyword>
<dbReference type="Proteomes" id="UP000204667">
    <property type="component" value="Segment"/>
</dbReference>
<reference evidence="1 2" key="1">
    <citation type="journal article" date="2016" name="Sci. Rep.">
        <title>Genome sequence of Perigonia lusca single nucleopolyhedrovirus: insights into the evolution of a nucleotide metabolism enzyme in the family Baculoviridae.</title>
        <authorList>
            <person name="Ardisson-Araujo D.M."/>
            <person name="Lima R.N."/>
            <person name="Melo F.L."/>
            <person name="Clem R.J."/>
            <person name="Huang N."/>
            <person name="Bao S.N."/>
            <person name="Sosa-Gomez D.R."/>
            <person name="Ribeiro B.M."/>
        </authorList>
    </citation>
    <scope>NUCLEOTIDE SEQUENCE [LARGE SCALE GENOMIC DNA]</scope>
</reference>
<dbReference type="GeneID" id="26039999"/>
<accession>A0A0M3N034</accession>
<dbReference type="OrthoDB" id="24008at10239"/>
<evidence type="ECO:0008006" key="3">
    <source>
        <dbReference type="Google" id="ProtNLM"/>
    </source>
</evidence>
<sequence length="83" mass="10059">MKNKYVRCKFCEELLYVYKHRHNKMNLSSQMFFAKKQAIIRNTDNEFALCISCNKYFTHSHKTIVKNYKSLLLCKNKRINSLF</sequence>
<dbReference type="RefSeq" id="YP_009165637.1">
    <property type="nucleotide sequence ID" value="NC_027923.1"/>
</dbReference>
<gene>
    <name evidence="1" type="primary">PeluOrf-37</name>
</gene>
<evidence type="ECO:0000313" key="2">
    <source>
        <dbReference type="Proteomes" id="UP000204667"/>
    </source>
</evidence>
<protein>
    <recommendedName>
        <fullName evidence="3">Ac43-like protein</fullName>
    </recommendedName>
</protein>
<proteinExistence type="predicted"/>
<evidence type="ECO:0000313" key="1">
    <source>
        <dbReference type="EMBL" id="AKN80569.1"/>
    </source>
</evidence>